<dbReference type="Gene3D" id="3.30.70.80">
    <property type="entry name" value="Peptidase S8 propeptide/proteinase inhibitor I9"/>
    <property type="match status" value="1"/>
</dbReference>
<keyword evidence="1" id="KW-0732">Signal</keyword>
<reference evidence="3 4" key="1">
    <citation type="journal article" date="2021" name="Nat. Plants">
        <title>The Taxus genome provides insights into paclitaxel biosynthesis.</title>
        <authorList>
            <person name="Xiong X."/>
            <person name="Gou J."/>
            <person name="Liao Q."/>
            <person name="Li Y."/>
            <person name="Zhou Q."/>
            <person name="Bi G."/>
            <person name="Li C."/>
            <person name="Du R."/>
            <person name="Wang X."/>
            <person name="Sun T."/>
            <person name="Guo L."/>
            <person name="Liang H."/>
            <person name="Lu P."/>
            <person name="Wu Y."/>
            <person name="Zhang Z."/>
            <person name="Ro D.K."/>
            <person name="Shang Y."/>
            <person name="Huang S."/>
            <person name="Yan J."/>
        </authorList>
    </citation>
    <scope>NUCLEOTIDE SEQUENCE [LARGE SCALE GENOMIC DNA]</scope>
    <source>
        <strain evidence="3">Ta-2019</strain>
    </source>
</reference>
<sequence>MSIATHVKLFLVLTLAIAIFHDAKADSGDARKPYIVHMMRSMKPQHFSLHEHWYASLLDGVTSTQSDPSLLLYKYDIILHGFAAKLTRAEAEALESLDGCLALKSIPHTHLSFLVSPEAATVVWDYGR</sequence>
<dbReference type="InterPro" id="IPR010259">
    <property type="entry name" value="S8pro/Inhibitor_I9"/>
</dbReference>
<protein>
    <recommendedName>
        <fullName evidence="2">Inhibitor I9 domain-containing protein</fullName>
    </recommendedName>
</protein>
<name>A0AA38F535_TAXCH</name>
<dbReference type="AlphaFoldDB" id="A0AA38F535"/>
<dbReference type="FunFam" id="3.30.70.80:FF:000003">
    <property type="entry name" value="Subtilisin-like protease SBT1.9"/>
    <property type="match status" value="1"/>
</dbReference>
<evidence type="ECO:0000259" key="2">
    <source>
        <dbReference type="Pfam" id="PF05922"/>
    </source>
</evidence>
<evidence type="ECO:0000313" key="3">
    <source>
        <dbReference type="EMBL" id="KAH9290018.1"/>
    </source>
</evidence>
<feature type="signal peptide" evidence="1">
    <location>
        <begin position="1"/>
        <end position="25"/>
    </location>
</feature>
<organism evidence="3 4">
    <name type="scientific">Taxus chinensis</name>
    <name type="common">Chinese yew</name>
    <name type="synonym">Taxus wallichiana var. chinensis</name>
    <dbReference type="NCBI Taxonomy" id="29808"/>
    <lineage>
        <taxon>Eukaryota</taxon>
        <taxon>Viridiplantae</taxon>
        <taxon>Streptophyta</taxon>
        <taxon>Embryophyta</taxon>
        <taxon>Tracheophyta</taxon>
        <taxon>Spermatophyta</taxon>
        <taxon>Pinopsida</taxon>
        <taxon>Pinidae</taxon>
        <taxon>Conifers II</taxon>
        <taxon>Cupressales</taxon>
        <taxon>Taxaceae</taxon>
        <taxon>Taxus</taxon>
    </lineage>
</organism>
<dbReference type="Proteomes" id="UP000824469">
    <property type="component" value="Unassembled WGS sequence"/>
</dbReference>
<evidence type="ECO:0000256" key="1">
    <source>
        <dbReference type="SAM" id="SignalP"/>
    </source>
</evidence>
<keyword evidence="4" id="KW-1185">Reference proteome</keyword>
<proteinExistence type="predicted"/>
<accession>A0AA38F535</accession>
<feature type="non-terminal residue" evidence="3">
    <location>
        <position position="128"/>
    </location>
</feature>
<feature type="domain" description="Inhibitor I9" evidence="2">
    <location>
        <begin position="34"/>
        <end position="101"/>
    </location>
</feature>
<dbReference type="EMBL" id="JAHRHJ020003813">
    <property type="protein sequence ID" value="KAH9290018.1"/>
    <property type="molecule type" value="Genomic_DNA"/>
</dbReference>
<comment type="caution">
    <text evidence="3">The sequence shown here is derived from an EMBL/GenBank/DDBJ whole genome shotgun (WGS) entry which is preliminary data.</text>
</comment>
<gene>
    <name evidence="3" type="ORF">KI387_034135</name>
</gene>
<dbReference type="Pfam" id="PF05922">
    <property type="entry name" value="Inhibitor_I9"/>
    <property type="match status" value="1"/>
</dbReference>
<dbReference type="InterPro" id="IPR037045">
    <property type="entry name" value="S8pro/Inhibitor_I9_sf"/>
</dbReference>
<feature type="chain" id="PRO_5041430131" description="Inhibitor I9 domain-containing protein" evidence="1">
    <location>
        <begin position="26"/>
        <end position="128"/>
    </location>
</feature>
<evidence type="ECO:0000313" key="4">
    <source>
        <dbReference type="Proteomes" id="UP000824469"/>
    </source>
</evidence>